<organism evidence="2 3">
    <name type="scientific">Marasmius crinis-equi</name>
    <dbReference type="NCBI Taxonomy" id="585013"/>
    <lineage>
        <taxon>Eukaryota</taxon>
        <taxon>Fungi</taxon>
        <taxon>Dikarya</taxon>
        <taxon>Basidiomycota</taxon>
        <taxon>Agaricomycotina</taxon>
        <taxon>Agaricomycetes</taxon>
        <taxon>Agaricomycetidae</taxon>
        <taxon>Agaricales</taxon>
        <taxon>Marasmiineae</taxon>
        <taxon>Marasmiaceae</taxon>
        <taxon>Marasmius</taxon>
    </lineage>
</organism>
<dbReference type="InterPro" id="IPR050546">
    <property type="entry name" value="Glycosyl_Hydrlase_16"/>
</dbReference>
<gene>
    <name evidence="2" type="ORF">V5O48_001537</name>
</gene>
<evidence type="ECO:0000313" key="3">
    <source>
        <dbReference type="Proteomes" id="UP001465976"/>
    </source>
</evidence>
<dbReference type="CDD" id="cd02181">
    <property type="entry name" value="GH16_fungal_Lam16A_glucanase"/>
    <property type="match status" value="1"/>
</dbReference>
<evidence type="ECO:0000313" key="2">
    <source>
        <dbReference type="EMBL" id="KAL0580467.1"/>
    </source>
</evidence>
<accession>A0ABR3FZB0</accession>
<dbReference type="Pfam" id="PF26113">
    <property type="entry name" value="GH16_XgeA"/>
    <property type="match status" value="1"/>
</dbReference>
<dbReference type="PANTHER" id="PTHR10963:SF24">
    <property type="entry name" value="GLYCOSIDASE C21B10.07-RELATED"/>
    <property type="match status" value="1"/>
</dbReference>
<comment type="caution">
    <text evidence="2">The sequence shown here is derived from an EMBL/GenBank/DDBJ whole genome shotgun (WGS) entry which is preliminary data.</text>
</comment>
<dbReference type="InterPro" id="IPR000757">
    <property type="entry name" value="Beta-glucanase-like"/>
</dbReference>
<proteinExistence type="predicted"/>
<feature type="domain" description="GH16" evidence="1">
    <location>
        <begin position="1"/>
        <end position="267"/>
    </location>
</feature>
<reference evidence="2 3" key="1">
    <citation type="submission" date="2024-02" db="EMBL/GenBank/DDBJ databases">
        <title>A draft genome for the cacao thread blight pathogen Marasmius crinis-equi.</title>
        <authorList>
            <person name="Cohen S.P."/>
            <person name="Baruah I.K."/>
            <person name="Amoako-Attah I."/>
            <person name="Bukari Y."/>
            <person name="Meinhardt L.W."/>
            <person name="Bailey B.A."/>
        </authorList>
    </citation>
    <scope>NUCLEOTIDE SEQUENCE [LARGE SCALE GENOMIC DNA]</scope>
    <source>
        <strain evidence="2 3">GH-76</strain>
    </source>
</reference>
<sequence>MVDYQSKENAIKKGLAYVQNDGTAVLAVDNSTTLPSGAHRPSVRISSPKTYNQGLFIADFWAMPHGCSVWPAWWSVGPDWPNAGEIDVLEGVHNSQTNQVTLHTSAGCSTDPNVKFAKSTTGSVAKTDCAAGTENIGCAFIDSDSRSYGKGFNLQGGGVYAHLWNSDGIKVWFFTRSEIPQDINAGAPNPDKWGTPVALWSNGKSCDIGKHFYEHGLTIDTTLCGDWAGATYQDAGCPGTCADAVGNPRNFDYARWKINYIAVYQPA</sequence>
<protein>
    <recommendedName>
        <fullName evidence="1">GH16 domain-containing protein</fullName>
    </recommendedName>
</protein>
<dbReference type="Proteomes" id="UP001465976">
    <property type="component" value="Unassembled WGS sequence"/>
</dbReference>
<name>A0ABR3FZB0_9AGAR</name>
<dbReference type="PANTHER" id="PTHR10963">
    <property type="entry name" value="GLYCOSYL HYDROLASE-RELATED"/>
    <property type="match status" value="1"/>
</dbReference>
<dbReference type="InterPro" id="IPR013320">
    <property type="entry name" value="ConA-like_dom_sf"/>
</dbReference>
<dbReference type="SUPFAM" id="SSF49899">
    <property type="entry name" value="Concanavalin A-like lectins/glucanases"/>
    <property type="match status" value="1"/>
</dbReference>
<dbReference type="Gene3D" id="2.60.120.200">
    <property type="match status" value="1"/>
</dbReference>
<dbReference type="EMBL" id="JBAHYK010000030">
    <property type="protein sequence ID" value="KAL0580467.1"/>
    <property type="molecule type" value="Genomic_DNA"/>
</dbReference>
<evidence type="ECO:0000259" key="1">
    <source>
        <dbReference type="PROSITE" id="PS51762"/>
    </source>
</evidence>
<dbReference type="PROSITE" id="PS51762">
    <property type="entry name" value="GH16_2"/>
    <property type="match status" value="1"/>
</dbReference>
<keyword evidence="3" id="KW-1185">Reference proteome</keyword>